<dbReference type="Gene3D" id="3.40.50.10190">
    <property type="entry name" value="BRCT domain"/>
    <property type="match status" value="1"/>
</dbReference>
<sequence length="154" mass="16968">MSVLTFLYRDVTGVETTRSLVTWRESSRYIQGCSPTESLPKTYRKDRILQFFEGVHLLLGADAPPTPEPAPKAMPDMRPQILFTGFKSADKDRLESVATEHGFRVMKTVGKSLSILCIGGNAGPTKVESAQGYGAFILTEEQFSHLVKTGEVPC</sequence>
<dbReference type="SUPFAM" id="SSF52113">
    <property type="entry name" value="BRCT domain"/>
    <property type="match status" value="1"/>
</dbReference>
<gene>
    <name evidence="2" type="ORF">GUL26_22595</name>
</gene>
<comment type="caution">
    <text evidence="2">The sequence shown here is derived from an EMBL/GenBank/DDBJ whole genome shotgun (WGS) entry which is preliminary data.</text>
</comment>
<evidence type="ECO:0000313" key="3">
    <source>
        <dbReference type="Proteomes" id="UP000644192"/>
    </source>
</evidence>
<dbReference type="InterPro" id="IPR001357">
    <property type="entry name" value="BRCT_dom"/>
</dbReference>
<dbReference type="InterPro" id="IPR036420">
    <property type="entry name" value="BRCT_dom_sf"/>
</dbReference>
<accession>A0A6B1YEB7</accession>
<feature type="domain" description="BRCT" evidence="1">
    <location>
        <begin position="81"/>
        <end position="143"/>
    </location>
</feature>
<name>A0A6B1YEB7_PSEAI</name>
<organism evidence="2 3">
    <name type="scientific">Pseudomonas aeruginosa</name>
    <dbReference type="NCBI Taxonomy" id="287"/>
    <lineage>
        <taxon>Bacteria</taxon>
        <taxon>Pseudomonadati</taxon>
        <taxon>Pseudomonadota</taxon>
        <taxon>Gammaproteobacteria</taxon>
        <taxon>Pseudomonadales</taxon>
        <taxon>Pseudomonadaceae</taxon>
        <taxon>Pseudomonas</taxon>
    </lineage>
</organism>
<proteinExistence type="predicted"/>
<dbReference type="Pfam" id="PF00533">
    <property type="entry name" value="BRCT"/>
    <property type="match status" value="1"/>
</dbReference>
<dbReference type="Proteomes" id="UP000644192">
    <property type="component" value="Unassembled WGS sequence"/>
</dbReference>
<dbReference type="EMBL" id="WXZT01000015">
    <property type="protein sequence ID" value="MZZ15046.1"/>
    <property type="molecule type" value="Genomic_DNA"/>
</dbReference>
<evidence type="ECO:0000313" key="2">
    <source>
        <dbReference type="EMBL" id="MZZ15046.1"/>
    </source>
</evidence>
<reference evidence="2" key="1">
    <citation type="submission" date="2020-01" db="EMBL/GenBank/DDBJ databases">
        <title>Bacteria Cultured from War Wounds Associated with the Conflict in Eastern Ukraine.</title>
        <authorList>
            <person name="Snesrud E."/>
            <person name="Galac M.R."/>
            <person name="Mc Gann P."/>
            <person name="Valentine K."/>
            <person name="Viacheslav K."/>
        </authorList>
    </citation>
    <scope>NUCLEOTIDE SEQUENCE</scope>
    <source>
        <strain evidence="2">VNMU148</strain>
    </source>
</reference>
<evidence type="ECO:0000259" key="1">
    <source>
        <dbReference type="Pfam" id="PF00533"/>
    </source>
</evidence>
<protein>
    <recommendedName>
        <fullName evidence="1">BRCT domain-containing protein</fullName>
    </recommendedName>
</protein>
<dbReference type="AlphaFoldDB" id="A0A6B1YEB7"/>
<dbReference type="RefSeq" id="WP_071535961.1">
    <property type="nucleotide sequence ID" value="NZ_CAADKX010000604.1"/>
</dbReference>